<dbReference type="SMART" id="SM00342">
    <property type="entry name" value="HTH_ARAC"/>
    <property type="match status" value="1"/>
</dbReference>
<dbReference type="PANTHER" id="PTHR43280:SF27">
    <property type="entry name" value="TRANSCRIPTIONAL REGULATOR MTLR"/>
    <property type="match status" value="1"/>
</dbReference>
<organism evidence="5 6">
    <name type="scientific">Vibrio marinisediminis</name>
    <dbReference type="NCBI Taxonomy" id="2758441"/>
    <lineage>
        <taxon>Bacteria</taxon>
        <taxon>Pseudomonadati</taxon>
        <taxon>Pseudomonadota</taxon>
        <taxon>Gammaproteobacteria</taxon>
        <taxon>Vibrionales</taxon>
        <taxon>Vibrionaceae</taxon>
        <taxon>Vibrio</taxon>
    </lineage>
</organism>
<dbReference type="RefSeq" id="WP_182105490.1">
    <property type="nucleotide sequence ID" value="NZ_JACFYF010000001.1"/>
</dbReference>
<dbReference type="Gene3D" id="1.10.10.60">
    <property type="entry name" value="Homeodomain-like"/>
    <property type="match status" value="2"/>
</dbReference>
<feature type="domain" description="HTH araC/xylS-type" evidence="4">
    <location>
        <begin position="185"/>
        <end position="283"/>
    </location>
</feature>
<dbReference type="SUPFAM" id="SSF46689">
    <property type="entry name" value="Homeodomain-like"/>
    <property type="match status" value="1"/>
</dbReference>
<keyword evidence="3" id="KW-0804">Transcription</keyword>
<protein>
    <submittedName>
        <fullName evidence="5">Helix-turn-helix transcriptional regulator</fullName>
    </submittedName>
</protein>
<dbReference type="InterPro" id="IPR018062">
    <property type="entry name" value="HTH_AraC-typ_CS"/>
</dbReference>
<dbReference type="InterPro" id="IPR037923">
    <property type="entry name" value="HTH-like"/>
</dbReference>
<dbReference type="PROSITE" id="PS01124">
    <property type="entry name" value="HTH_ARAC_FAMILY_2"/>
    <property type="match status" value="1"/>
</dbReference>
<dbReference type="InterPro" id="IPR009057">
    <property type="entry name" value="Homeodomain-like_sf"/>
</dbReference>
<comment type="caution">
    <text evidence="5">The sequence shown here is derived from an EMBL/GenBank/DDBJ whole genome shotgun (WGS) entry which is preliminary data.</text>
</comment>
<gene>
    <name evidence="5" type="ORF">H2O73_00565</name>
</gene>
<evidence type="ECO:0000313" key="6">
    <source>
        <dbReference type="Proteomes" id="UP000571701"/>
    </source>
</evidence>
<reference evidence="5 6" key="1">
    <citation type="submission" date="2020-07" db="EMBL/GenBank/DDBJ databases">
        <title>Vibrio marinisediminis sp. nov., isolated from marine sediment.</title>
        <authorList>
            <person name="Ji X."/>
        </authorList>
    </citation>
    <scope>NUCLEOTIDE SEQUENCE [LARGE SCALE GENOMIC DNA]</scope>
    <source>
        <strain evidence="5 6">404</strain>
    </source>
</reference>
<proteinExistence type="predicted"/>
<evidence type="ECO:0000256" key="1">
    <source>
        <dbReference type="ARBA" id="ARBA00023015"/>
    </source>
</evidence>
<dbReference type="PANTHER" id="PTHR43280">
    <property type="entry name" value="ARAC-FAMILY TRANSCRIPTIONAL REGULATOR"/>
    <property type="match status" value="1"/>
</dbReference>
<name>A0A7W2IRU9_9VIBR</name>
<evidence type="ECO:0000313" key="5">
    <source>
        <dbReference type="EMBL" id="MBA5760821.1"/>
    </source>
</evidence>
<evidence type="ECO:0000256" key="3">
    <source>
        <dbReference type="ARBA" id="ARBA00023163"/>
    </source>
</evidence>
<dbReference type="Pfam" id="PF12833">
    <property type="entry name" value="HTH_18"/>
    <property type="match status" value="1"/>
</dbReference>
<dbReference type="GO" id="GO:0043565">
    <property type="term" value="F:sequence-specific DNA binding"/>
    <property type="evidence" value="ECO:0007669"/>
    <property type="project" value="InterPro"/>
</dbReference>
<dbReference type="AlphaFoldDB" id="A0A7W2IRU9"/>
<dbReference type="InterPro" id="IPR018060">
    <property type="entry name" value="HTH_AraC"/>
</dbReference>
<dbReference type="EMBL" id="JACFYF010000001">
    <property type="protein sequence ID" value="MBA5760821.1"/>
    <property type="molecule type" value="Genomic_DNA"/>
</dbReference>
<dbReference type="Proteomes" id="UP000571701">
    <property type="component" value="Unassembled WGS sequence"/>
</dbReference>
<dbReference type="PROSITE" id="PS00041">
    <property type="entry name" value="HTH_ARAC_FAMILY_1"/>
    <property type="match status" value="1"/>
</dbReference>
<accession>A0A7W2IRU9</accession>
<keyword evidence="1" id="KW-0805">Transcription regulation</keyword>
<sequence>MKGKLERVPQRIGASWRYKIILEPCKSYGWHRHNEYEIAIHRNCTGHYFVGHYNSELYHNHMILMGPGLPHAIYSDSISDSDTNKTYVIWFRKPWIDALINQCQELKPLKALLEDANRGLEFSTETAEQVVNLLEDVSEMAPSKQLATLMTIFDLLLEDNNTVRLSNSTVKTTSQEHSRTKDNIEKTEAYLLAHFNEKISLSHLAKHLFLSESSVRRLFSTHFTESFSQHLKKIRLNIACDMLVNTDLPVSIILEKVGYENQANFNRQFKAYKRVTPNGYREAMKRFSS</sequence>
<keyword evidence="6" id="KW-1185">Reference proteome</keyword>
<evidence type="ECO:0000259" key="4">
    <source>
        <dbReference type="PROSITE" id="PS01124"/>
    </source>
</evidence>
<evidence type="ECO:0000256" key="2">
    <source>
        <dbReference type="ARBA" id="ARBA00023125"/>
    </source>
</evidence>
<dbReference type="SUPFAM" id="SSF51215">
    <property type="entry name" value="Regulatory protein AraC"/>
    <property type="match status" value="1"/>
</dbReference>
<keyword evidence="2" id="KW-0238">DNA-binding</keyword>
<dbReference type="GO" id="GO:0003700">
    <property type="term" value="F:DNA-binding transcription factor activity"/>
    <property type="evidence" value="ECO:0007669"/>
    <property type="project" value="InterPro"/>
</dbReference>